<evidence type="ECO:0000256" key="1">
    <source>
        <dbReference type="SAM" id="Phobius"/>
    </source>
</evidence>
<dbReference type="Proteomes" id="UP001589788">
    <property type="component" value="Unassembled WGS sequence"/>
</dbReference>
<name>A0ABV6C043_9ACTN</name>
<sequence length="85" mass="8599">MRKNMGTWDRVARGVLGAAALAGSGLVGFTSPGGIVLLVVTAVMGSTAASGVCPLYSALHIKTTRRATTGSVPAARSKLHLHRAA</sequence>
<evidence type="ECO:0000259" key="2">
    <source>
        <dbReference type="Pfam" id="PF11127"/>
    </source>
</evidence>
<dbReference type="EMBL" id="JBHLYQ010000013">
    <property type="protein sequence ID" value="MFC0081046.1"/>
    <property type="molecule type" value="Genomic_DNA"/>
</dbReference>
<proteinExistence type="predicted"/>
<organism evidence="3 4">
    <name type="scientific">Aciditerrimonas ferrireducens</name>
    <dbReference type="NCBI Taxonomy" id="667306"/>
    <lineage>
        <taxon>Bacteria</taxon>
        <taxon>Bacillati</taxon>
        <taxon>Actinomycetota</taxon>
        <taxon>Acidimicrobiia</taxon>
        <taxon>Acidimicrobiales</taxon>
        <taxon>Acidimicrobiaceae</taxon>
        <taxon>Aciditerrimonas</taxon>
    </lineage>
</organism>
<dbReference type="Pfam" id="PF11127">
    <property type="entry name" value="YgaP-like_TM"/>
    <property type="match status" value="1"/>
</dbReference>
<keyword evidence="4" id="KW-1185">Reference proteome</keyword>
<gene>
    <name evidence="3" type="ORF">ACFFRE_02590</name>
</gene>
<keyword evidence="1" id="KW-1133">Transmembrane helix</keyword>
<dbReference type="InterPro" id="IPR021309">
    <property type="entry name" value="YgaP-like_TM"/>
</dbReference>
<feature type="domain" description="Inner membrane protein YgaP-like transmembrane" evidence="2">
    <location>
        <begin position="1"/>
        <end position="65"/>
    </location>
</feature>
<feature type="transmembrane region" description="Helical" evidence="1">
    <location>
        <begin position="12"/>
        <end position="29"/>
    </location>
</feature>
<accession>A0ABV6C043</accession>
<comment type="caution">
    <text evidence="3">The sequence shown here is derived from an EMBL/GenBank/DDBJ whole genome shotgun (WGS) entry which is preliminary data.</text>
</comment>
<keyword evidence="1" id="KW-0472">Membrane</keyword>
<evidence type="ECO:0000313" key="3">
    <source>
        <dbReference type="EMBL" id="MFC0081046.1"/>
    </source>
</evidence>
<protein>
    <submittedName>
        <fullName evidence="3">DUF2892 domain-containing protein</fullName>
    </submittedName>
</protein>
<keyword evidence="1" id="KW-0812">Transmembrane</keyword>
<reference evidence="3 4" key="1">
    <citation type="submission" date="2024-09" db="EMBL/GenBank/DDBJ databases">
        <authorList>
            <person name="Sun Q."/>
            <person name="Mori K."/>
        </authorList>
    </citation>
    <scope>NUCLEOTIDE SEQUENCE [LARGE SCALE GENOMIC DNA]</scope>
    <source>
        <strain evidence="3 4">JCM 15389</strain>
    </source>
</reference>
<feature type="transmembrane region" description="Helical" evidence="1">
    <location>
        <begin position="35"/>
        <end position="56"/>
    </location>
</feature>
<evidence type="ECO:0000313" key="4">
    <source>
        <dbReference type="Proteomes" id="UP001589788"/>
    </source>
</evidence>
<dbReference type="RefSeq" id="WP_377787898.1">
    <property type="nucleotide sequence ID" value="NZ_JBHLYQ010000013.1"/>
</dbReference>